<evidence type="ECO:0000256" key="7">
    <source>
        <dbReference type="ARBA" id="ARBA00023002"/>
    </source>
</evidence>
<dbReference type="GO" id="GO:0004506">
    <property type="term" value="F:squalene monooxygenase activity"/>
    <property type="evidence" value="ECO:0007669"/>
    <property type="project" value="UniProtKB-UniRule"/>
</dbReference>
<dbReference type="EC" id="1.14.14.17" evidence="4 9"/>
<evidence type="ECO:0000313" key="13">
    <source>
        <dbReference type="RefSeq" id="XP_031441632.1"/>
    </source>
</evidence>
<dbReference type="GO" id="GO:0050660">
    <property type="term" value="F:flavin adenine dinucleotide binding"/>
    <property type="evidence" value="ECO:0007669"/>
    <property type="project" value="UniProtKB-UniRule"/>
</dbReference>
<dbReference type="RefSeq" id="XP_031441632.1">
    <property type="nucleotide sequence ID" value="XM_031585772.1"/>
</dbReference>
<dbReference type="Pfam" id="PF08491">
    <property type="entry name" value="SE"/>
    <property type="match status" value="1"/>
</dbReference>
<evidence type="ECO:0000256" key="6">
    <source>
        <dbReference type="ARBA" id="ARBA00022827"/>
    </source>
</evidence>
<dbReference type="UniPathway" id="UPA00767">
    <property type="reaction ID" value="UER00752"/>
</dbReference>
<keyword evidence="10" id="KW-1133">Transmembrane helix</keyword>
<dbReference type="Gene3D" id="3.50.50.60">
    <property type="entry name" value="FAD/NAD(P)-binding domain"/>
    <property type="match status" value="1"/>
</dbReference>
<dbReference type="PANTHER" id="PTHR10835:SF0">
    <property type="entry name" value="SQUALENE MONOOXYGENASE"/>
    <property type="match status" value="1"/>
</dbReference>
<keyword evidence="7 9" id="KW-0560">Oxidoreductase</keyword>
<comment type="cofactor">
    <cofactor evidence="1 9">
        <name>FAD</name>
        <dbReference type="ChEBI" id="CHEBI:57692"/>
    </cofactor>
</comment>
<keyword evidence="10" id="KW-0812">Transmembrane</keyword>
<name>A0A6P8H1P8_CLUHA</name>
<feature type="transmembrane region" description="Helical" evidence="10">
    <location>
        <begin position="28"/>
        <end position="50"/>
    </location>
</feature>
<comment type="catalytic activity">
    <reaction evidence="9">
        <text>squalene + reduced [NADPH--hemoprotein reductase] + O2 = (S)-2,3-epoxysqualene + oxidized [NADPH--hemoprotein reductase] + H2O + H(+)</text>
        <dbReference type="Rhea" id="RHEA:25282"/>
        <dbReference type="Rhea" id="RHEA-COMP:11964"/>
        <dbReference type="Rhea" id="RHEA-COMP:11965"/>
        <dbReference type="ChEBI" id="CHEBI:15377"/>
        <dbReference type="ChEBI" id="CHEBI:15378"/>
        <dbReference type="ChEBI" id="CHEBI:15379"/>
        <dbReference type="ChEBI" id="CHEBI:15440"/>
        <dbReference type="ChEBI" id="CHEBI:15441"/>
        <dbReference type="ChEBI" id="CHEBI:57618"/>
        <dbReference type="ChEBI" id="CHEBI:58210"/>
        <dbReference type="EC" id="1.14.14.17"/>
    </reaction>
</comment>
<dbReference type="InterPro" id="IPR013698">
    <property type="entry name" value="Squalene_epoxidase"/>
</dbReference>
<dbReference type="GO" id="GO:0008203">
    <property type="term" value="P:cholesterol metabolic process"/>
    <property type="evidence" value="ECO:0007669"/>
    <property type="project" value="TreeGrafter"/>
</dbReference>
<organism evidence="12 13">
    <name type="scientific">Clupea harengus</name>
    <name type="common">Atlantic herring</name>
    <dbReference type="NCBI Taxonomy" id="7950"/>
    <lineage>
        <taxon>Eukaryota</taxon>
        <taxon>Metazoa</taxon>
        <taxon>Chordata</taxon>
        <taxon>Craniata</taxon>
        <taxon>Vertebrata</taxon>
        <taxon>Euteleostomi</taxon>
        <taxon>Actinopterygii</taxon>
        <taxon>Neopterygii</taxon>
        <taxon>Teleostei</taxon>
        <taxon>Clupei</taxon>
        <taxon>Clupeiformes</taxon>
        <taxon>Clupeoidei</taxon>
        <taxon>Clupeidae</taxon>
        <taxon>Clupea</taxon>
    </lineage>
</organism>
<gene>
    <name evidence="13" type="primary">LOC105909038</name>
</gene>
<dbReference type="GO" id="GO:0016126">
    <property type="term" value="P:sterol biosynthetic process"/>
    <property type="evidence" value="ECO:0007669"/>
    <property type="project" value="UniProtKB-UniRule"/>
</dbReference>
<proteinExistence type="inferred from homology"/>
<evidence type="ECO:0000256" key="10">
    <source>
        <dbReference type="SAM" id="Phobius"/>
    </source>
</evidence>
<keyword evidence="5 9" id="KW-0285">Flavoprotein</keyword>
<evidence type="ECO:0000313" key="12">
    <source>
        <dbReference type="Proteomes" id="UP000515152"/>
    </source>
</evidence>
<dbReference type="FunFam" id="3.50.50.60:FF:000662">
    <property type="entry name" value="Uncharacterized protein"/>
    <property type="match status" value="1"/>
</dbReference>
<dbReference type="Proteomes" id="UP000515152">
    <property type="component" value="Chromosome 19"/>
</dbReference>
<dbReference type="InterPro" id="IPR036188">
    <property type="entry name" value="FAD/NAD-bd_sf"/>
</dbReference>
<feature type="domain" description="Squalene epoxidase" evidence="11">
    <location>
        <begin position="270"/>
        <end position="432"/>
    </location>
</feature>
<keyword evidence="6 9" id="KW-0274">FAD</keyword>
<comment type="function">
    <text evidence="9">Catalyzes the stereospecific oxidation of squalene to (S)-2,3-epoxysqualene, and is considered to be a rate-limiting enzyme in steroid biosynthesis.</text>
</comment>
<comment type="subcellular location">
    <subcellularLocation>
        <location evidence="9">Endoplasmic reticulum membrane</location>
        <topology evidence="9">Peripheral membrane protein</topology>
    </subcellularLocation>
    <subcellularLocation>
        <location evidence="2">Membrane</location>
    </subcellularLocation>
</comment>
<evidence type="ECO:0000256" key="2">
    <source>
        <dbReference type="ARBA" id="ARBA00004370"/>
    </source>
</evidence>
<evidence type="ECO:0000256" key="4">
    <source>
        <dbReference type="ARBA" id="ARBA00012312"/>
    </source>
</evidence>
<evidence type="ECO:0000256" key="8">
    <source>
        <dbReference type="ARBA" id="ARBA00023136"/>
    </source>
</evidence>
<evidence type="ECO:0000256" key="5">
    <source>
        <dbReference type="ARBA" id="ARBA00022630"/>
    </source>
</evidence>
<protein>
    <recommendedName>
        <fullName evidence="4 9">Squalene monooxygenase</fullName>
        <ecNumber evidence="4 9">1.14.14.17</ecNumber>
    </recommendedName>
</protein>
<dbReference type="PANTHER" id="PTHR10835">
    <property type="entry name" value="SQUALENE MONOOXYGENASE"/>
    <property type="match status" value="1"/>
</dbReference>
<dbReference type="InterPro" id="IPR040125">
    <property type="entry name" value="Squalene_monox"/>
</dbReference>
<dbReference type="GeneID" id="105909038"/>
<keyword evidence="9" id="KW-0256">Endoplasmic reticulum</keyword>
<evidence type="ECO:0000256" key="3">
    <source>
        <dbReference type="ARBA" id="ARBA00008802"/>
    </source>
</evidence>
<dbReference type="PRINTS" id="PR00420">
    <property type="entry name" value="RNGMNOXGNASE"/>
</dbReference>
<reference evidence="13" key="1">
    <citation type="submission" date="2025-08" db="UniProtKB">
        <authorList>
            <consortium name="RefSeq"/>
        </authorList>
    </citation>
    <scope>IDENTIFICATION</scope>
</reference>
<keyword evidence="12" id="KW-1185">Reference proteome</keyword>
<evidence type="ECO:0000256" key="9">
    <source>
        <dbReference type="RuleBase" id="RU367121"/>
    </source>
</evidence>
<dbReference type="GO" id="GO:0005789">
    <property type="term" value="C:endoplasmic reticulum membrane"/>
    <property type="evidence" value="ECO:0007669"/>
    <property type="project" value="UniProtKB-SubCell"/>
</dbReference>
<evidence type="ECO:0000259" key="11">
    <source>
        <dbReference type="Pfam" id="PF08491"/>
    </source>
</evidence>
<dbReference type="AlphaFoldDB" id="A0A6P8H1P8"/>
<comment type="similarity">
    <text evidence="3 9">Belongs to the squalene monooxygenase family.</text>
</comment>
<dbReference type="SUPFAM" id="SSF51905">
    <property type="entry name" value="FAD/NAD(P)-binding domain"/>
    <property type="match status" value="1"/>
</dbReference>
<keyword evidence="8 9" id="KW-0472">Membrane</keyword>
<sequence length="453" mass="49694">MWAFLGIFSFTYVYKKFDAILSLTHKDIVFGLCVFVATVLVLLLVAYRYGQIQKLPLLFRTVVDIVSSLPLAHIVFTKSVPEECCRGEDTCVKVRTCRSGACEAENTCAATVPPPDPDVIIVGAGVLGSAMAAVLGRDGRRVTVIERDLREPDRIVGELLQPGGYRALKELGLEGSVEGLDAHIVNGYVLHDTESGTAIGIPYPQEKSEVQCGRAFHHGRFIMGLRCAALAEPNVRFIEGTVTTLEEENGCVTGIQYRDKESGNTQTVSAPLTVVADGCFSKFRKGLGSGKVHTSSHFVGCIMKDSPQFRPNHAEVVLADPSPILIYQISSTDTRVLVDIRGDLPRNLNEYMTNRIYPQMPEHIKEPFLEALQNDRLRSMPANFLPAFPVNKCGVLVLGDAYNMRHPLTGSGMSVALNDLRIWRGLLRGEEEVPLGEKGITLVRSEHSCRGPL</sequence>
<accession>A0A6P8H1P8</accession>
<evidence type="ECO:0000256" key="1">
    <source>
        <dbReference type="ARBA" id="ARBA00001974"/>
    </source>
</evidence>